<evidence type="ECO:0000313" key="10">
    <source>
        <dbReference type="Proteomes" id="UP000029989"/>
    </source>
</evidence>
<dbReference type="GO" id="GO:0015483">
    <property type="term" value="F:long-chain fatty acid transporting porin activity"/>
    <property type="evidence" value="ECO:0007669"/>
    <property type="project" value="TreeGrafter"/>
</dbReference>
<sequence length="457" mass="48043">MQHAHRLTLTALALGITGVLTLGQANATGFQIRENSVQNLGRANAGTAVAENDASVVSNNPAAMVNIDRTTVQVDATVIDLNAEFNGGGQAAAGTPLAQPLTGGDGGDPGDPTAVPAIAIVAPLTGAFEGLTVGASINAPFGLATEYDRDWVGRYNAVESDVKTIDLTLSAAVKLHETFSVGVGLIYQRADVTLSNAVDFGSGICRVNIAACITPDPVNAPFGPQKNDGFVEVSGTDNGLGWLLGFQFRPTERLSIGYSHHSEVDHEIDGDIDFTVPPAVVAAMGPMAAAYADGPGGAKLTTPSIDTLSAKYDFTDTFRMMADVQVTGWESLQAVNIQRASGTPIASEQFQWEDSTMYALGGEYDLSDAFTLRAGVAIDETPTNDEHRTPRLPDNDRQLYTLGLTWNASPNLSVDAAYMRIEIDSPTISAVSTSGSLLVGEYKGHANLFGVAARYRF</sequence>
<comment type="subcellular location">
    <subcellularLocation>
        <location evidence="1">Cell outer membrane</location>
        <topology evidence="1">Multi-pass membrane protein</topology>
    </subcellularLocation>
</comment>
<evidence type="ECO:0000256" key="5">
    <source>
        <dbReference type="ARBA" id="ARBA00022729"/>
    </source>
</evidence>
<keyword evidence="4" id="KW-0812">Transmembrane</keyword>
<comment type="similarity">
    <text evidence="2">Belongs to the OmpP1/FadL family.</text>
</comment>
<keyword evidence="5 8" id="KW-0732">Signal</keyword>
<dbReference type="eggNOG" id="COG2067">
    <property type="taxonomic scope" value="Bacteria"/>
</dbReference>
<evidence type="ECO:0000256" key="2">
    <source>
        <dbReference type="ARBA" id="ARBA00008163"/>
    </source>
</evidence>
<comment type="caution">
    <text evidence="9">The sequence shown here is derived from an EMBL/GenBank/DDBJ whole genome shotgun (WGS) entry which is preliminary data.</text>
</comment>
<evidence type="ECO:0000256" key="3">
    <source>
        <dbReference type="ARBA" id="ARBA00022452"/>
    </source>
</evidence>
<evidence type="ECO:0000256" key="4">
    <source>
        <dbReference type="ARBA" id="ARBA00022692"/>
    </source>
</evidence>
<reference evidence="9 10" key="1">
    <citation type="journal article" date="2015" name="Stand. Genomic Sci.">
        <title>Genomic information of the arsenic-resistant bacterium Lysobacter arseniciresistens type strain ZS79(T) and comparison of Lysobacter draft genomes.</title>
        <authorList>
            <person name="Liu L."/>
            <person name="Zhang S."/>
            <person name="Luo M."/>
            <person name="Wang G."/>
        </authorList>
    </citation>
    <scope>NUCLEOTIDE SEQUENCE [LARGE SCALE GENOMIC DNA]</scope>
    <source>
        <strain evidence="9 10">ZS79</strain>
    </source>
</reference>
<dbReference type="GO" id="GO:0009279">
    <property type="term" value="C:cell outer membrane"/>
    <property type="evidence" value="ECO:0007669"/>
    <property type="project" value="UniProtKB-SubCell"/>
</dbReference>
<dbReference type="OrthoDB" id="19849at2"/>
<evidence type="ECO:0000313" key="9">
    <source>
        <dbReference type="EMBL" id="KGM54388.1"/>
    </source>
</evidence>
<evidence type="ECO:0000256" key="6">
    <source>
        <dbReference type="ARBA" id="ARBA00023136"/>
    </source>
</evidence>
<dbReference type="Proteomes" id="UP000029989">
    <property type="component" value="Unassembled WGS sequence"/>
</dbReference>
<dbReference type="AlphaFoldDB" id="A0A0A0EWG4"/>
<dbReference type="Pfam" id="PF03349">
    <property type="entry name" value="Toluene_X"/>
    <property type="match status" value="1"/>
</dbReference>
<dbReference type="STRING" id="913325.N799_09565"/>
<keyword evidence="7" id="KW-0998">Cell outer membrane</keyword>
<dbReference type="RefSeq" id="WP_036212503.1">
    <property type="nucleotide sequence ID" value="NZ_AVPT01000027.1"/>
</dbReference>
<gene>
    <name evidence="9" type="ORF">N799_09565</name>
</gene>
<dbReference type="InterPro" id="IPR005017">
    <property type="entry name" value="OMPP1/FadL/TodX"/>
</dbReference>
<dbReference type="PANTHER" id="PTHR35093:SF3">
    <property type="entry name" value="LONG-CHAIN FATTY ACID TRANSPORT PROTEIN"/>
    <property type="match status" value="1"/>
</dbReference>
<feature type="chain" id="PRO_5001969298" evidence="8">
    <location>
        <begin position="28"/>
        <end position="457"/>
    </location>
</feature>
<dbReference type="PANTHER" id="PTHR35093">
    <property type="entry name" value="OUTER MEMBRANE PROTEIN NMB0088-RELATED"/>
    <property type="match status" value="1"/>
</dbReference>
<proteinExistence type="inferred from homology"/>
<evidence type="ECO:0000256" key="8">
    <source>
        <dbReference type="SAM" id="SignalP"/>
    </source>
</evidence>
<dbReference type="EMBL" id="AVPT01000027">
    <property type="protein sequence ID" value="KGM54388.1"/>
    <property type="molecule type" value="Genomic_DNA"/>
</dbReference>
<protein>
    <submittedName>
        <fullName evidence="9">Uncharacterized protein</fullName>
    </submittedName>
</protein>
<evidence type="ECO:0000256" key="1">
    <source>
        <dbReference type="ARBA" id="ARBA00004571"/>
    </source>
</evidence>
<evidence type="ECO:0000256" key="7">
    <source>
        <dbReference type="ARBA" id="ARBA00023237"/>
    </source>
</evidence>
<accession>A0A0A0EWG4</accession>
<keyword evidence="10" id="KW-1185">Reference proteome</keyword>
<name>A0A0A0EWG4_9GAMM</name>
<dbReference type="SUPFAM" id="SSF56935">
    <property type="entry name" value="Porins"/>
    <property type="match status" value="1"/>
</dbReference>
<organism evidence="9 10">
    <name type="scientific">Lysobacter arseniciresistens ZS79</name>
    <dbReference type="NCBI Taxonomy" id="913325"/>
    <lineage>
        <taxon>Bacteria</taxon>
        <taxon>Pseudomonadati</taxon>
        <taxon>Pseudomonadota</taxon>
        <taxon>Gammaproteobacteria</taxon>
        <taxon>Lysobacterales</taxon>
        <taxon>Lysobacteraceae</taxon>
        <taxon>Novilysobacter</taxon>
    </lineage>
</organism>
<dbReference type="Gene3D" id="2.40.160.60">
    <property type="entry name" value="Outer membrane protein transport protein (OMPP1/FadL/TodX)"/>
    <property type="match status" value="1"/>
</dbReference>
<feature type="signal peptide" evidence="8">
    <location>
        <begin position="1"/>
        <end position="27"/>
    </location>
</feature>
<keyword evidence="6" id="KW-0472">Membrane</keyword>
<keyword evidence="3" id="KW-1134">Transmembrane beta strand</keyword>